<evidence type="ECO:0000259" key="7">
    <source>
        <dbReference type="Pfam" id="PF06305"/>
    </source>
</evidence>
<dbReference type="Pfam" id="PF06305">
    <property type="entry name" value="LapA_dom"/>
    <property type="match status" value="1"/>
</dbReference>
<keyword evidence="4 6" id="KW-0472">Membrane</keyword>
<feature type="coiled-coil region" evidence="5">
    <location>
        <begin position="70"/>
        <end position="138"/>
    </location>
</feature>
<name>A0ABR5PHK9_9LACO</name>
<dbReference type="Proteomes" id="UP000051977">
    <property type="component" value="Unassembled WGS sequence"/>
</dbReference>
<gene>
    <name evidence="8" type="ORF">FD12_GL001873</name>
</gene>
<feature type="domain" description="Lipopolysaccharide assembly protein A" evidence="7">
    <location>
        <begin position="30"/>
        <end position="91"/>
    </location>
</feature>
<dbReference type="PANTHER" id="PTHR41335:SF1">
    <property type="entry name" value="MEMBRANE PROTEIN"/>
    <property type="match status" value="1"/>
</dbReference>
<feature type="transmembrane region" description="Helical" evidence="6">
    <location>
        <begin position="12"/>
        <end position="31"/>
    </location>
</feature>
<evidence type="ECO:0000256" key="2">
    <source>
        <dbReference type="ARBA" id="ARBA00022692"/>
    </source>
</evidence>
<reference evidence="8 9" key="1">
    <citation type="journal article" date="2015" name="Genome Announc.">
        <title>Expanding the biotechnology potential of lactobacilli through comparative genomics of 213 strains and associated genera.</title>
        <authorList>
            <person name="Sun Z."/>
            <person name="Harris H.M."/>
            <person name="McCann A."/>
            <person name="Guo C."/>
            <person name="Argimon S."/>
            <person name="Zhang W."/>
            <person name="Yang X."/>
            <person name="Jeffery I.B."/>
            <person name="Cooney J.C."/>
            <person name="Kagawa T.F."/>
            <person name="Liu W."/>
            <person name="Song Y."/>
            <person name="Salvetti E."/>
            <person name="Wrobel A."/>
            <person name="Rasinkangas P."/>
            <person name="Parkhill J."/>
            <person name="Rea M.C."/>
            <person name="O'Sullivan O."/>
            <person name="Ritari J."/>
            <person name="Douillard F.P."/>
            <person name="Paul Ross R."/>
            <person name="Yang R."/>
            <person name="Briner A.E."/>
            <person name="Felis G.E."/>
            <person name="de Vos W.M."/>
            <person name="Barrangou R."/>
            <person name="Klaenhammer T.R."/>
            <person name="Caufield P.W."/>
            <person name="Cui Y."/>
            <person name="Zhang H."/>
            <person name="O'Toole P.W."/>
        </authorList>
    </citation>
    <scope>NUCLEOTIDE SEQUENCE [LARGE SCALE GENOMIC DNA]</scope>
    <source>
        <strain evidence="8 9">DSM 19907</strain>
    </source>
</reference>
<comment type="caution">
    <text evidence="8">The sequence shown here is derived from an EMBL/GenBank/DDBJ whole genome shotgun (WGS) entry which is preliminary data.</text>
</comment>
<keyword evidence="1" id="KW-1003">Cell membrane</keyword>
<keyword evidence="5" id="KW-0175">Coiled coil</keyword>
<keyword evidence="2 6" id="KW-0812">Transmembrane</keyword>
<evidence type="ECO:0000256" key="5">
    <source>
        <dbReference type="SAM" id="Coils"/>
    </source>
</evidence>
<organism evidence="8 9">
    <name type="scientific">Lentilactobacillus rapi DSM 19907 = JCM 15042</name>
    <dbReference type="NCBI Taxonomy" id="1423795"/>
    <lineage>
        <taxon>Bacteria</taxon>
        <taxon>Bacillati</taxon>
        <taxon>Bacillota</taxon>
        <taxon>Bacilli</taxon>
        <taxon>Lactobacillales</taxon>
        <taxon>Lactobacillaceae</taxon>
        <taxon>Lentilactobacillus</taxon>
    </lineage>
</organism>
<keyword evidence="9" id="KW-1185">Reference proteome</keyword>
<proteinExistence type="predicted"/>
<evidence type="ECO:0000256" key="6">
    <source>
        <dbReference type="SAM" id="Phobius"/>
    </source>
</evidence>
<protein>
    <recommendedName>
        <fullName evidence="7">Lipopolysaccharide assembly protein A domain-containing protein</fullName>
    </recommendedName>
</protein>
<dbReference type="InterPro" id="IPR010445">
    <property type="entry name" value="LapA_dom"/>
</dbReference>
<evidence type="ECO:0000256" key="1">
    <source>
        <dbReference type="ARBA" id="ARBA00022475"/>
    </source>
</evidence>
<feature type="transmembrane region" description="Helical" evidence="6">
    <location>
        <begin position="43"/>
        <end position="65"/>
    </location>
</feature>
<evidence type="ECO:0000256" key="4">
    <source>
        <dbReference type="ARBA" id="ARBA00023136"/>
    </source>
</evidence>
<evidence type="ECO:0000256" key="3">
    <source>
        <dbReference type="ARBA" id="ARBA00022989"/>
    </source>
</evidence>
<evidence type="ECO:0000313" key="9">
    <source>
        <dbReference type="Proteomes" id="UP000051977"/>
    </source>
</evidence>
<dbReference type="EMBL" id="AZEI01000001">
    <property type="protein sequence ID" value="KRL18950.1"/>
    <property type="molecule type" value="Genomic_DNA"/>
</dbReference>
<dbReference type="PANTHER" id="PTHR41335">
    <property type="entry name" value="MEMBRANE PROTEIN-RELATED"/>
    <property type="match status" value="1"/>
</dbReference>
<accession>A0ABR5PHK9</accession>
<keyword evidence="3 6" id="KW-1133">Transmembrane helix</keyword>
<evidence type="ECO:0000313" key="8">
    <source>
        <dbReference type="EMBL" id="KRL18950.1"/>
    </source>
</evidence>
<sequence length="142" mass="15797">MNGGVAMKKQITTIVSIILIIIIALFALINFESVDVNFGFASVRVPLVLLILISVLVGALIIFLLSSILNVRKNRAYRELESQSQQKQDELTDQIKALQANLKALETRLKNSYGKQELGAKDQQITNLEDEIAKLSDKLSQK</sequence>